<evidence type="ECO:0000256" key="4">
    <source>
        <dbReference type="ARBA" id="ARBA00012670"/>
    </source>
</evidence>
<name>A0A3N4KU25_9PEZI</name>
<evidence type="ECO:0000256" key="5">
    <source>
        <dbReference type="ARBA" id="ARBA00022729"/>
    </source>
</evidence>
<keyword evidence="5 8" id="KW-0732">Signal</keyword>
<dbReference type="InterPro" id="IPR010720">
    <property type="entry name" value="Alpha-L-AF_C"/>
</dbReference>
<dbReference type="InterPro" id="IPR008979">
    <property type="entry name" value="Galactose-bd-like_sf"/>
</dbReference>
<evidence type="ECO:0000256" key="1">
    <source>
        <dbReference type="ARBA" id="ARBA00001462"/>
    </source>
</evidence>
<feature type="chain" id="PRO_5018268847" description="non-reducing end alpha-L-arabinofuranosidase" evidence="8">
    <location>
        <begin position="23"/>
        <end position="627"/>
    </location>
</feature>
<dbReference type="SUPFAM" id="SSF49785">
    <property type="entry name" value="Galactose-binding domain-like"/>
    <property type="match status" value="1"/>
</dbReference>
<evidence type="ECO:0000256" key="3">
    <source>
        <dbReference type="ARBA" id="ARBA00007186"/>
    </source>
</evidence>
<protein>
    <recommendedName>
        <fullName evidence="4">non-reducing end alpha-L-arabinofuranosidase</fullName>
        <ecNumber evidence="4">3.2.1.55</ecNumber>
    </recommendedName>
</protein>
<comment type="pathway">
    <text evidence="2">Glycan metabolism; L-arabinan degradation.</text>
</comment>
<evidence type="ECO:0000313" key="10">
    <source>
        <dbReference type="EMBL" id="RPB14010.1"/>
    </source>
</evidence>
<dbReference type="InParanoid" id="A0A3N4KU25"/>
<reference evidence="10 11" key="1">
    <citation type="journal article" date="2018" name="Nat. Ecol. Evol.">
        <title>Pezizomycetes genomes reveal the molecular basis of ectomycorrhizal truffle lifestyle.</title>
        <authorList>
            <person name="Murat C."/>
            <person name="Payen T."/>
            <person name="Noel B."/>
            <person name="Kuo A."/>
            <person name="Morin E."/>
            <person name="Chen J."/>
            <person name="Kohler A."/>
            <person name="Krizsan K."/>
            <person name="Balestrini R."/>
            <person name="Da Silva C."/>
            <person name="Montanini B."/>
            <person name="Hainaut M."/>
            <person name="Levati E."/>
            <person name="Barry K.W."/>
            <person name="Belfiori B."/>
            <person name="Cichocki N."/>
            <person name="Clum A."/>
            <person name="Dockter R.B."/>
            <person name="Fauchery L."/>
            <person name="Guy J."/>
            <person name="Iotti M."/>
            <person name="Le Tacon F."/>
            <person name="Lindquist E.A."/>
            <person name="Lipzen A."/>
            <person name="Malagnac F."/>
            <person name="Mello A."/>
            <person name="Molinier V."/>
            <person name="Miyauchi S."/>
            <person name="Poulain J."/>
            <person name="Riccioni C."/>
            <person name="Rubini A."/>
            <person name="Sitrit Y."/>
            <person name="Splivallo R."/>
            <person name="Traeger S."/>
            <person name="Wang M."/>
            <person name="Zifcakova L."/>
            <person name="Wipf D."/>
            <person name="Zambonelli A."/>
            <person name="Paolocci F."/>
            <person name="Nowrousian M."/>
            <person name="Ottonello S."/>
            <person name="Baldrian P."/>
            <person name="Spatafora J.W."/>
            <person name="Henrissat B."/>
            <person name="Nagy L.G."/>
            <person name="Aury J.M."/>
            <person name="Wincker P."/>
            <person name="Grigoriev I.V."/>
            <person name="Bonfante P."/>
            <person name="Martin F.M."/>
        </authorList>
    </citation>
    <scope>NUCLEOTIDE SEQUENCE [LARGE SCALE GENOMIC DNA]</scope>
    <source>
        <strain evidence="10 11">CCBAS932</strain>
    </source>
</reference>
<feature type="domain" description="Alpha-L-arabinofuranosidase C-terminal" evidence="9">
    <location>
        <begin position="439"/>
        <end position="620"/>
    </location>
</feature>
<keyword evidence="7" id="KW-0325">Glycoprotein</keyword>
<dbReference type="UniPathway" id="UPA00667"/>
<dbReference type="GO" id="GO:0046373">
    <property type="term" value="P:L-arabinose metabolic process"/>
    <property type="evidence" value="ECO:0007669"/>
    <property type="project" value="InterPro"/>
</dbReference>
<comment type="catalytic activity">
    <reaction evidence="1">
        <text>Hydrolysis of terminal non-reducing alpha-L-arabinofuranoside residues in alpha-L-arabinosides.</text>
        <dbReference type="EC" id="3.2.1.55"/>
    </reaction>
</comment>
<keyword evidence="11" id="KW-1185">Reference proteome</keyword>
<gene>
    <name evidence="10" type="ORF">P167DRAFT_89887</name>
</gene>
<dbReference type="Gene3D" id="2.60.40.1180">
    <property type="entry name" value="Golgi alpha-mannosidase II"/>
    <property type="match status" value="1"/>
</dbReference>
<dbReference type="PANTHER" id="PTHR31776">
    <property type="entry name" value="ALPHA-L-ARABINOFURANOSIDASE 1"/>
    <property type="match status" value="1"/>
</dbReference>
<dbReference type="GO" id="GO:0046556">
    <property type="term" value="F:alpha-L-arabinofuranosidase activity"/>
    <property type="evidence" value="ECO:0007669"/>
    <property type="project" value="UniProtKB-EC"/>
</dbReference>
<keyword evidence="6 10" id="KW-0378">Hydrolase</keyword>
<evidence type="ECO:0000256" key="8">
    <source>
        <dbReference type="SAM" id="SignalP"/>
    </source>
</evidence>
<evidence type="ECO:0000259" key="9">
    <source>
        <dbReference type="SMART" id="SM00813"/>
    </source>
</evidence>
<evidence type="ECO:0000256" key="7">
    <source>
        <dbReference type="ARBA" id="ARBA00023180"/>
    </source>
</evidence>
<evidence type="ECO:0000256" key="6">
    <source>
        <dbReference type="ARBA" id="ARBA00022801"/>
    </source>
</evidence>
<evidence type="ECO:0000313" key="11">
    <source>
        <dbReference type="Proteomes" id="UP000277580"/>
    </source>
</evidence>
<dbReference type="SUPFAM" id="SSF51011">
    <property type="entry name" value="Glycosyl hydrolase domain"/>
    <property type="match status" value="1"/>
</dbReference>
<comment type="similarity">
    <text evidence="3">Belongs to the glycosyl hydrolase 51 family.</text>
</comment>
<dbReference type="OrthoDB" id="406864at2759"/>
<dbReference type="InterPro" id="IPR051563">
    <property type="entry name" value="Glycosyl_Hydrolase_51"/>
</dbReference>
<dbReference type="InterPro" id="IPR017853">
    <property type="entry name" value="GH"/>
</dbReference>
<dbReference type="Proteomes" id="UP000277580">
    <property type="component" value="Unassembled WGS sequence"/>
</dbReference>
<proteinExistence type="inferred from homology"/>
<dbReference type="PANTHER" id="PTHR31776:SF0">
    <property type="entry name" value="ALPHA-L-ARABINOFURANOSIDASE 1"/>
    <property type="match status" value="1"/>
</dbReference>
<accession>A0A3N4KU25</accession>
<dbReference type="Gene3D" id="2.60.120.260">
    <property type="entry name" value="Galactose-binding domain-like"/>
    <property type="match status" value="1"/>
</dbReference>
<dbReference type="AlphaFoldDB" id="A0A3N4KU25"/>
<dbReference type="EC" id="3.2.1.55" evidence="4"/>
<dbReference type="Pfam" id="PF06964">
    <property type="entry name" value="Alpha-L-AF_C"/>
    <property type="match status" value="1"/>
</dbReference>
<dbReference type="InterPro" id="IPR055235">
    <property type="entry name" value="ASD1_cat"/>
</dbReference>
<dbReference type="STRING" id="1392247.A0A3N4KU25"/>
<evidence type="ECO:0000256" key="2">
    <source>
        <dbReference type="ARBA" id="ARBA00004834"/>
    </source>
</evidence>
<dbReference type="Pfam" id="PF22848">
    <property type="entry name" value="ASD1_dom"/>
    <property type="match status" value="1"/>
</dbReference>
<dbReference type="Gene3D" id="3.20.20.80">
    <property type="entry name" value="Glycosidases"/>
    <property type="match status" value="1"/>
</dbReference>
<dbReference type="SUPFAM" id="SSF51445">
    <property type="entry name" value="(Trans)glycosidases"/>
    <property type="match status" value="1"/>
</dbReference>
<dbReference type="InterPro" id="IPR013780">
    <property type="entry name" value="Glyco_hydro_b"/>
</dbReference>
<organism evidence="10 11">
    <name type="scientific">Morchella conica CCBAS932</name>
    <dbReference type="NCBI Taxonomy" id="1392247"/>
    <lineage>
        <taxon>Eukaryota</taxon>
        <taxon>Fungi</taxon>
        <taxon>Dikarya</taxon>
        <taxon>Ascomycota</taxon>
        <taxon>Pezizomycotina</taxon>
        <taxon>Pezizomycetes</taxon>
        <taxon>Pezizales</taxon>
        <taxon>Morchellaceae</taxon>
        <taxon>Morchella</taxon>
    </lineage>
</organism>
<dbReference type="SMART" id="SM00813">
    <property type="entry name" value="Alpha-L-AF_C"/>
    <property type="match status" value="1"/>
</dbReference>
<feature type="signal peptide" evidence="8">
    <location>
        <begin position="1"/>
        <end position="22"/>
    </location>
</feature>
<dbReference type="EMBL" id="ML119120">
    <property type="protein sequence ID" value="RPB14010.1"/>
    <property type="molecule type" value="Genomic_DNA"/>
</dbReference>
<dbReference type="GO" id="GO:0031222">
    <property type="term" value="P:arabinan catabolic process"/>
    <property type="evidence" value="ECO:0007669"/>
    <property type="project" value="UniProtKB-UniPathway"/>
</dbReference>
<sequence>MGFTKAFKLLMGLAALPTLVHSLGLTVSTTGGNASSPLLYGFMFEDINHSGDGGIHGQLLRNNGFQGTTADLTAYAAVGSVTLAVDTAHPLSSALPKVLRIDVPSGTTGQVGFSNAGYWGIPVKKDTYACYFWVEGAYTGDVTVKLQSVATGTVFGSKAVAVTSVAGTWKYYETTFTASAAPDGDNVFVATVDAAKVSGSIYFNLFQLFPVTYHQRYNGLKPDIAGALENVKGSFLRFPGGNNLEGATLARRWKWNETIGPVHTRPGRQGDWTYANTDALGLLEYLYWCEDMKLVPVLGVWAGLTLGGGVTTGTALTPYIDDVLKEIEYITGSTSTTYGALRASHGRTEPFALTHVEIGNEDFLQGGLASYAARFTAFHDAIKAKYPDIIIIASTDQGLPSPKPAGMWIDIHYYLRPDQFVALFNTYDNYDRNYGIFVGEYASTKSNTGATNWWATLIGAVSEAVFMIGMERNSDVVKMAAYAPLMQHFNSTQWAPDLIGYTSDPSFLTLSTSYYVQQMFSVNRGTTILPVTSDTGFGPAYWVASKNDNTGIYYVKLANYGATAVSTTITIPGTTSGSVTTLTGPASDSINLPKNALVVPVTTAITGSAGQFTISLPAWSVVVVAVK</sequence>